<feature type="region of interest" description="Disordered" evidence="1">
    <location>
        <begin position="190"/>
        <end position="209"/>
    </location>
</feature>
<keyword evidence="3" id="KW-1185">Reference proteome</keyword>
<feature type="compositionally biased region" description="Polar residues" evidence="1">
    <location>
        <begin position="31"/>
        <end position="41"/>
    </location>
</feature>
<evidence type="ECO:0000313" key="3">
    <source>
        <dbReference type="Proteomes" id="UP001085076"/>
    </source>
</evidence>
<proteinExistence type="predicted"/>
<protein>
    <submittedName>
        <fullName evidence="2">Uncharacterized protein</fullName>
    </submittedName>
</protein>
<feature type="compositionally biased region" description="Low complexity" evidence="1">
    <location>
        <begin position="1"/>
        <end position="24"/>
    </location>
</feature>
<sequence>MIRRQSSNLHHSSPSTSNIPINSSAEILPSPSASKTANASRSSLPSPDLLPDPPNAPIASRLMTPPSPPPHASAIIAATSSSLGGSGPSLFSTPSSSLLDTSTDLGVDIDVKLDSSDDDFWELDRSSFRVLLAFLTGFVKDPIRDPKVSFISISRIEMVWKLRGNREGIDFTAEKYGTLDIMINNNEAFGTHHDSPHEGSVIGDLGPHA</sequence>
<dbReference type="EMBL" id="JAGGNH010000002">
    <property type="protein sequence ID" value="KAJ0980907.1"/>
    <property type="molecule type" value="Genomic_DNA"/>
</dbReference>
<dbReference type="AlphaFoldDB" id="A0A9D5CY86"/>
<accession>A0A9D5CY86</accession>
<evidence type="ECO:0000256" key="1">
    <source>
        <dbReference type="SAM" id="MobiDB-lite"/>
    </source>
</evidence>
<name>A0A9D5CY86_9LILI</name>
<reference evidence="2" key="1">
    <citation type="submission" date="2021-03" db="EMBL/GenBank/DDBJ databases">
        <authorList>
            <person name="Li Z."/>
            <person name="Yang C."/>
        </authorList>
    </citation>
    <scope>NUCLEOTIDE SEQUENCE</scope>
    <source>
        <strain evidence="2">Dzin_1.0</strain>
        <tissue evidence="2">Leaf</tissue>
    </source>
</reference>
<organism evidence="2 3">
    <name type="scientific">Dioscorea zingiberensis</name>
    <dbReference type="NCBI Taxonomy" id="325984"/>
    <lineage>
        <taxon>Eukaryota</taxon>
        <taxon>Viridiplantae</taxon>
        <taxon>Streptophyta</taxon>
        <taxon>Embryophyta</taxon>
        <taxon>Tracheophyta</taxon>
        <taxon>Spermatophyta</taxon>
        <taxon>Magnoliopsida</taxon>
        <taxon>Liliopsida</taxon>
        <taxon>Dioscoreales</taxon>
        <taxon>Dioscoreaceae</taxon>
        <taxon>Dioscorea</taxon>
    </lineage>
</organism>
<reference evidence="2" key="2">
    <citation type="journal article" date="2022" name="Hortic Res">
        <title>The genome of Dioscorea zingiberensis sheds light on the biosynthesis, origin and evolution of the medicinally important diosgenin saponins.</title>
        <authorList>
            <person name="Li Y."/>
            <person name="Tan C."/>
            <person name="Li Z."/>
            <person name="Guo J."/>
            <person name="Li S."/>
            <person name="Chen X."/>
            <person name="Wang C."/>
            <person name="Dai X."/>
            <person name="Yang H."/>
            <person name="Song W."/>
            <person name="Hou L."/>
            <person name="Xu J."/>
            <person name="Tong Z."/>
            <person name="Xu A."/>
            <person name="Yuan X."/>
            <person name="Wang W."/>
            <person name="Yang Q."/>
            <person name="Chen L."/>
            <person name="Sun Z."/>
            <person name="Wang K."/>
            <person name="Pan B."/>
            <person name="Chen J."/>
            <person name="Bao Y."/>
            <person name="Liu F."/>
            <person name="Qi X."/>
            <person name="Gang D.R."/>
            <person name="Wen J."/>
            <person name="Li J."/>
        </authorList>
    </citation>
    <scope>NUCLEOTIDE SEQUENCE</scope>
    <source>
        <strain evidence="2">Dzin_1.0</strain>
    </source>
</reference>
<feature type="region of interest" description="Disordered" evidence="1">
    <location>
        <begin position="1"/>
        <end position="74"/>
    </location>
</feature>
<gene>
    <name evidence="2" type="ORF">J5N97_009162</name>
</gene>
<evidence type="ECO:0000313" key="2">
    <source>
        <dbReference type="EMBL" id="KAJ0980907.1"/>
    </source>
</evidence>
<dbReference type="Proteomes" id="UP001085076">
    <property type="component" value="Miscellaneous, Linkage group lg02"/>
</dbReference>
<comment type="caution">
    <text evidence="2">The sequence shown here is derived from an EMBL/GenBank/DDBJ whole genome shotgun (WGS) entry which is preliminary data.</text>
</comment>